<feature type="compositionally biased region" description="Basic residues" evidence="1">
    <location>
        <begin position="43"/>
        <end position="53"/>
    </location>
</feature>
<dbReference type="EMBL" id="JAZGUE010000005">
    <property type="protein sequence ID" value="KAL2266092.1"/>
    <property type="molecule type" value="Genomic_DNA"/>
</dbReference>
<proteinExistence type="predicted"/>
<evidence type="ECO:0000313" key="2">
    <source>
        <dbReference type="EMBL" id="KAL2266092.1"/>
    </source>
</evidence>
<evidence type="ECO:0000313" key="3">
    <source>
        <dbReference type="Proteomes" id="UP001600064"/>
    </source>
</evidence>
<feature type="region of interest" description="Disordered" evidence="1">
    <location>
        <begin position="222"/>
        <end position="253"/>
    </location>
</feature>
<protein>
    <submittedName>
        <fullName evidence="2">Uncharacterized protein</fullName>
    </submittedName>
</protein>
<sequence length="460" mass="49776">MADTMEPLAPSTPTRGRPSRPRTPTAPQHGCFEDNYEPYSPRKSTRIARRTAHRTPSPPPARQSSSQQQQNSSSSPKSTKKRLPPTMATPALSPQKKRTPAMESSRKTSGSLTVEAAANAAIALGLSPAPRSEARTGRRGAASGAGMLITPAKTPQKPPNEKVSAKVKSVARNLFHDDAEEETLVRSPKKIPSPAHNPDSFYTGETAETSFEIFTDSHERIPEIDTSSDNPFYVTQHAAPPEPPRRRSKRNLVTIPGEGKVTVEEAVRREDGMLIVFRGKKQFRKFADVEEPTSRQGLDDGEGGLEGAVESPTKRHFTRSSIKPRLLFPTSSQEEDDAKDLVDEDDEEAVTDIEDHVLASLQGDEAAKPETPADLIDEAAPGTPPRAPRYAPASPPATTRTTRFGSKKAAEPTPKPKPPAKRSPFDSWRRVKGGATGAETSGLKRSGDELTAAAAKRTRA</sequence>
<feature type="compositionally biased region" description="Acidic residues" evidence="1">
    <location>
        <begin position="333"/>
        <end position="352"/>
    </location>
</feature>
<reference evidence="2 3" key="1">
    <citation type="journal article" date="2024" name="Commun. Biol.">
        <title>Comparative genomic analysis of thermophilic fungi reveals convergent evolutionary adaptations and gene losses.</title>
        <authorList>
            <person name="Steindorff A.S."/>
            <person name="Aguilar-Pontes M.V."/>
            <person name="Robinson A.J."/>
            <person name="Andreopoulos B."/>
            <person name="LaButti K."/>
            <person name="Kuo A."/>
            <person name="Mondo S."/>
            <person name="Riley R."/>
            <person name="Otillar R."/>
            <person name="Haridas S."/>
            <person name="Lipzen A."/>
            <person name="Grimwood J."/>
            <person name="Schmutz J."/>
            <person name="Clum A."/>
            <person name="Reid I.D."/>
            <person name="Moisan M.C."/>
            <person name="Butler G."/>
            <person name="Nguyen T.T.M."/>
            <person name="Dewar K."/>
            <person name="Conant G."/>
            <person name="Drula E."/>
            <person name="Henrissat B."/>
            <person name="Hansel C."/>
            <person name="Singer S."/>
            <person name="Hutchinson M.I."/>
            <person name="de Vries R.P."/>
            <person name="Natvig D.O."/>
            <person name="Powell A.J."/>
            <person name="Tsang A."/>
            <person name="Grigoriev I.V."/>
        </authorList>
    </citation>
    <scope>NUCLEOTIDE SEQUENCE [LARGE SCALE GENOMIC DNA]</scope>
    <source>
        <strain evidence="2 3">ATCC 22073</strain>
    </source>
</reference>
<feature type="compositionally biased region" description="Low complexity" evidence="1">
    <location>
        <begin position="9"/>
        <end position="27"/>
    </location>
</feature>
<dbReference type="Proteomes" id="UP001600064">
    <property type="component" value="Unassembled WGS sequence"/>
</dbReference>
<dbReference type="GeneID" id="98126689"/>
<name>A0ABR4D6V3_9PEZI</name>
<accession>A0ABR4D6V3</accession>
<feature type="compositionally biased region" description="Low complexity" evidence="1">
    <location>
        <begin position="62"/>
        <end position="77"/>
    </location>
</feature>
<comment type="caution">
    <text evidence="2">The sequence shown here is derived from an EMBL/GenBank/DDBJ whole genome shotgun (WGS) entry which is preliminary data.</text>
</comment>
<gene>
    <name evidence="2" type="ORF">VTJ83DRAFT_5444</name>
</gene>
<dbReference type="RefSeq" id="XP_070864819.1">
    <property type="nucleotide sequence ID" value="XM_071012045.1"/>
</dbReference>
<organism evidence="2 3">
    <name type="scientific">Remersonia thermophila</name>
    <dbReference type="NCBI Taxonomy" id="72144"/>
    <lineage>
        <taxon>Eukaryota</taxon>
        <taxon>Fungi</taxon>
        <taxon>Dikarya</taxon>
        <taxon>Ascomycota</taxon>
        <taxon>Pezizomycotina</taxon>
        <taxon>Sordariomycetes</taxon>
        <taxon>Sordariomycetidae</taxon>
        <taxon>Sordariales</taxon>
        <taxon>Sordariales incertae sedis</taxon>
        <taxon>Remersonia</taxon>
    </lineage>
</organism>
<feature type="compositionally biased region" description="Low complexity" evidence="1">
    <location>
        <begin position="388"/>
        <end position="403"/>
    </location>
</feature>
<feature type="region of interest" description="Disordered" evidence="1">
    <location>
        <begin position="1"/>
        <end position="203"/>
    </location>
</feature>
<evidence type="ECO:0000256" key="1">
    <source>
        <dbReference type="SAM" id="MobiDB-lite"/>
    </source>
</evidence>
<keyword evidence="3" id="KW-1185">Reference proteome</keyword>
<feature type="region of interest" description="Disordered" evidence="1">
    <location>
        <begin position="288"/>
        <end position="460"/>
    </location>
</feature>